<sequence length="181" mass="19280">GCLAYGGLGWIYLAKDHNVSDRWVVLKGLIDTGDQTAMASVQLFMSTTVSGTAQHQVDTGMRADHVIVGQGGIAPGIVDAVRNTGATAVPVARTQIHVANTELGDPKIETYAAQGVTPQGLDKVLDLDVREGDIGKLTGTTVASLVAGVWFGVCPRWWLDFVPRAAVNEVRLHKPSPERRP</sequence>
<feature type="non-terminal residue" evidence="1">
    <location>
        <position position="181"/>
    </location>
</feature>
<protein>
    <submittedName>
        <fullName evidence="1">Uncharacterized protein</fullName>
    </submittedName>
</protein>
<accession>A0ABW3MRK0</accession>
<gene>
    <name evidence="1" type="ORF">ACFQ1S_45045</name>
</gene>
<name>A0ABW3MRK0_9PSEU</name>
<dbReference type="Proteomes" id="UP001597045">
    <property type="component" value="Unassembled WGS sequence"/>
</dbReference>
<organism evidence="1 2">
    <name type="scientific">Kibdelosporangium lantanae</name>
    <dbReference type="NCBI Taxonomy" id="1497396"/>
    <lineage>
        <taxon>Bacteria</taxon>
        <taxon>Bacillati</taxon>
        <taxon>Actinomycetota</taxon>
        <taxon>Actinomycetes</taxon>
        <taxon>Pseudonocardiales</taxon>
        <taxon>Pseudonocardiaceae</taxon>
        <taxon>Kibdelosporangium</taxon>
    </lineage>
</organism>
<comment type="caution">
    <text evidence="1">The sequence shown here is derived from an EMBL/GenBank/DDBJ whole genome shotgun (WGS) entry which is preliminary data.</text>
</comment>
<reference evidence="2" key="1">
    <citation type="journal article" date="2019" name="Int. J. Syst. Evol. Microbiol.">
        <title>The Global Catalogue of Microorganisms (GCM) 10K type strain sequencing project: providing services to taxonomists for standard genome sequencing and annotation.</title>
        <authorList>
            <consortium name="The Broad Institute Genomics Platform"/>
            <consortium name="The Broad Institute Genome Sequencing Center for Infectious Disease"/>
            <person name="Wu L."/>
            <person name="Ma J."/>
        </authorList>
    </citation>
    <scope>NUCLEOTIDE SEQUENCE [LARGE SCALE GENOMIC DNA]</scope>
    <source>
        <strain evidence="2">JCM 31486</strain>
    </source>
</reference>
<feature type="non-terminal residue" evidence="1">
    <location>
        <position position="1"/>
    </location>
</feature>
<dbReference type="Gene3D" id="3.30.200.20">
    <property type="entry name" value="Phosphorylase Kinase, domain 1"/>
    <property type="match status" value="1"/>
</dbReference>
<evidence type="ECO:0000313" key="1">
    <source>
        <dbReference type="EMBL" id="MFD1052244.1"/>
    </source>
</evidence>
<keyword evidence="2" id="KW-1185">Reference proteome</keyword>
<evidence type="ECO:0000313" key="2">
    <source>
        <dbReference type="Proteomes" id="UP001597045"/>
    </source>
</evidence>
<dbReference type="EMBL" id="JBHTIS010004254">
    <property type="protein sequence ID" value="MFD1052244.1"/>
    <property type="molecule type" value="Genomic_DNA"/>
</dbReference>
<proteinExistence type="predicted"/>